<dbReference type="KEGG" id="phao:HF685_03580"/>
<dbReference type="InterPro" id="IPR010870">
    <property type="entry name" value="Porin_O/P"/>
</dbReference>
<evidence type="ECO:0000313" key="4">
    <source>
        <dbReference type="Proteomes" id="UP000501600"/>
    </source>
</evidence>
<evidence type="ECO:0000256" key="1">
    <source>
        <dbReference type="SAM" id="Coils"/>
    </source>
</evidence>
<dbReference type="Gene3D" id="2.40.160.10">
    <property type="entry name" value="Porin"/>
    <property type="match status" value="1"/>
</dbReference>
<evidence type="ECO:0000313" key="3">
    <source>
        <dbReference type="EMBL" id="QJB68492.1"/>
    </source>
</evidence>
<dbReference type="Pfam" id="PF07396">
    <property type="entry name" value="Porin_O_P"/>
    <property type="match status" value="1"/>
</dbReference>
<feature type="chain" id="PRO_5026308903" evidence="2">
    <location>
        <begin position="24"/>
        <end position="451"/>
    </location>
</feature>
<gene>
    <name evidence="3" type="ORF">HF685_03580</name>
</gene>
<keyword evidence="2" id="KW-0732">Signal</keyword>
<feature type="coiled-coil region" evidence="1">
    <location>
        <begin position="24"/>
        <end position="78"/>
    </location>
</feature>
<feature type="signal peptide" evidence="2">
    <location>
        <begin position="1"/>
        <end position="23"/>
    </location>
</feature>
<dbReference type="Proteomes" id="UP000501600">
    <property type="component" value="Chromosome"/>
</dbReference>
<proteinExistence type="predicted"/>
<reference evidence="3 4" key="1">
    <citation type="submission" date="2020-04" db="EMBL/GenBank/DDBJ databases">
        <title>Genome sequence for Sphingorhabdus sp. strain M1.</title>
        <authorList>
            <person name="Park S.-J."/>
        </authorList>
    </citation>
    <scope>NUCLEOTIDE SEQUENCE [LARGE SCALE GENOMIC DNA]</scope>
    <source>
        <strain evidence="3 4">JK6</strain>
    </source>
</reference>
<name>A0A6H2DIJ7_9SPHN</name>
<accession>A0A6H2DIJ7</accession>
<dbReference type="RefSeq" id="WP_168818335.1">
    <property type="nucleotide sequence ID" value="NZ_CP051217.1"/>
</dbReference>
<dbReference type="InterPro" id="IPR023614">
    <property type="entry name" value="Porin_dom_sf"/>
</dbReference>
<dbReference type="AlphaFoldDB" id="A0A6H2DIJ7"/>
<sequence>MKLKAVICAGAAIAAFLPLQAQAAPITNEEASALLDRLNQLEQEVVSLRAKLSNVETVQQAQTEQVAAVEKVAQARSENSIKWKGAPEIKSDDGWSFKPRGRALFDFASLSAPSAINTPDEGFSNEARRIRLGVQGTIPGGFGYKIEADFADGVELTDAYLEYSKGNLAVIVGQHNNFQSLEELSSSNDTSFIERSAFTDAFGFERKVGVSAQIESGDALIQGGVFTDNLSDLNGANDSIGFDGRIVYAPKFGDTQLHFGGSAHWRDLGDTITSVRYRQRPLIHSVDTRFINTGNITGATSETSYGLEAAVISGRFHAAAETHWAKVSRTGMANPTFFGGSIEAGLFLTDDKREYKGGVFKGVKVSNPVGSGGLGAWQVNVRYDRLDLVDAGIIGGTQDGYMASLIWTPIDYVRFLLNYGHLEYGNAFGIVAGAPSDYSVDVFGARAQISF</sequence>
<keyword evidence="4" id="KW-1185">Reference proteome</keyword>
<protein>
    <submittedName>
        <fullName evidence="3">Porin</fullName>
    </submittedName>
</protein>
<dbReference type="SUPFAM" id="SSF56935">
    <property type="entry name" value="Porins"/>
    <property type="match status" value="1"/>
</dbReference>
<dbReference type="EMBL" id="CP051217">
    <property type="protein sequence ID" value="QJB68492.1"/>
    <property type="molecule type" value="Genomic_DNA"/>
</dbReference>
<evidence type="ECO:0000256" key="2">
    <source>
        <dbReference type="SAM" id="SignalP"/>
    </source>
</evidence>
<organism evidence="3 4">
    <name type="scientific">Parasphingorhabdus halotolerans</name>
    <dbReference type="NCBI Taxonomy" id="2725558"/>
    <lineage>
        <taxon>Bacteria</taxon>
        <taxon>Pseudomonadati</taxon>
        <taxon>Pseudomonadota</taxon>
        <taxon>Alphaproteobacteria</taxon>
        <taxon>Sphingomonadales</taxon>
        <taxon>Sphingomonadaceae</taxon>
        <taxon>Parasphingorhabdus</taxon>
    </lineage>
</organism>
<keyword evidence="1" id="KW-0175">Coiled coil</keyword>